<dbReference type="Pfam" id="PF10536">
    <property type="entry name" value="PMD"/>
    <property type="match status" value="1"/>
</dbReference>
<dbReference type="PANTHER" id="PTHR46033:SF62">
    <property type="entry name" value="AMINOTRANSFERASE-LIKE PLANT MOBILE DOMAIN-CONTAINING PROTEIN"/>
    <property type="match status" value="1"/>
</dbReference>
<dbReference type="InterPro" id="IPR044824">
    <property type="entry name" value="MAIN-like"/>
</dbReference>
<evidence type="ECO:0000313" key="2">
    <source>
        <dbReference type="EMBL" id="CAD1837066.1"/>
    </source>
</evidence>
<dbReference type="GO" id="GO:0010073">
    <property type="term" value="P:meristem maintenance"/>
    <property type="evidence" value="ECO:0007669"/>
    <property type="project" value="InterPro"/>
</dbReference>
<organism evidence="2">
    <name type="scientific">Ananas comosus var. bracteatus</name>
    <name type="common">red pineapple</name>
    <dbReference type="NCBI Taxonomy" id="296719"/>
    <lineage>
        <taxon>Eukaryota</taxon>
        <taxon>Viridiplantae</taxon>
        <taxon>Streptophyta</taxon>
        <taxon>Embryophyta</taxon>
        <taxon>Tracheophyta</taxon>
        <taxon>Spermatophyta</taxon>
        <taxon>Magnoliopsida</taxon>
        <taxon>Liliopsida</taxon>
        <taxon>Poales</taxon>
        <taxon>Bromeliaceae</taxon>
        <taxon>Bromelioideae</taxon>
        <taxon>Ananas</taxon>
    </lineage>
</organism>
<reference evidence="2" key="1">
    <citation type="submission" date="2020-07" db="EMBL/GenBank/DDBJ databases">
        <authorList>
            <person name="Lin J."/>
        </authorList>
    </citation>
    <scope>NUCLEOTIDE SEQUENCE</scope>
</reference>
<dbReference type="InterPro" id="IPR019557">
    <property type="entry name" value="AminoTfrase-like_pln_mobile"/>
</dbReference>
<sequence>MYPIDLDHPVVLDLLRQSGFYYISRLRRVQLDQALLRALVERRRRETQTFHFHHDEMTITLQDVAVISDLRVDGEPVTGTTVYPWQEICQTLLGAIPDDIRAGQIRLDWLYQHFHHIHLDAPTGLDHLHVRRSTSVGAIADIAYCPLGCRYDI</sequence>
<protein>
    <recommendedName>
        <fullName evidence="1">Aminotransferase-like plant mobile domain-containing protein</fullName>
    </recommendedName>
</protein>
<name>A0A6V7Q2B5_ANACO</name>
<dbReference type="EMBL" id="LR862131">
    <property type="protein sequence ID" value="CAD1837066.1"/>
    <property type="molecule type" value="Genomic_DNA"/>
</dbReference>
<proteinExistence type="predicted"/>
<feature type="domain" description="Aminotransferase-like plant mobile" evidence="1">
    <location>
        <begin position="19"/>
        <end position="115"/>
    </location>
</feature>
<accession>A0A6V7Q2B5</accession>
<dbReference type="PANTHER" id="PTHR46033">
    <property type="entry name" value="PROTEIN MAIN-LIKE 2"/>
    <property type="match status" value="1"/>
</dbReference>
<evidence type="ECO:0000259" key="1">
    <source>
        <dbReference type="Pfam" id="PF10536"/>
    </source>
</evidence>
<dbReference type="AlphaFoldDB" id="A0A6V7Q2B5"/>
<gene>
    <name evidence="2" type="ORF">CB5_LOCUS20277</name>
</gene>